<dbReference type="Proteomes" id="UP000593601">
    <property type="component" value="Chromosome"/>
</dbReference>
<proteinExistence type="predicted"/>
<evidence type="ECO:0000313" key="2">
    <source>
        <dbReference type="Proteomes" id="UP000593601"/>
    </source>
</evidence>
<evidence type="ECO:0000313" key="1">
    <source>
        <dbReference type="EMBL" id="QOV18371.1"/>
    </source>
</evidence>
<protein>
    <submittedName>
        <fullName evidence="1">Uncharacterized protein</fullName>
    </submittedName>
</protein>
<reference evidence="1 2" key="1">
    <citation type="submission" date="2020-10" db="EMBL/GenBank/DDBJ databases">
        <title>Blautia liquoris sp.nov., isolated from the mud in a fermentation cellar used for the production of Chinese strong-flavoured liquor.</title>
        <authorList>
            <person name="Lu L."/>
        </authorList>
    </citation>
    <scope>NUCLEOTIDE SEQUENCE [LARGE SCALE GENOMIC DNA]</scope>
    <source>
        <strain evidence="1 2">LZLJ-3</strain>
    </source>
</reference>
<keyword evidence="2" id="KW-1185">Reference proteome</keyword>
<name>A0A7M2REG2_9FIRM</name>
<dbReference type="EMBL" id="CP063304">
    <property type="protein sequence ID" value="QOV18371.1"/>
    <property type="molecule type" value="Genomic_DNA"/>
</dbReference>
<accession>A0A7M2REG2</accession>
<gene>
    <name evidence="1" type="ORF">INP51_10115</name>
</gene>
<dbReference type="KEGG" id="bliq:INP51_10115"/>
<dbReference type="RefSeq" id="WP_193734733.1">
    <property type="nucleotide sequence ID" value="NZ_CP063304.1"/>
</dbReference>
<sequence>MKISILLEELIKISKVSKTDYALALHMTPSGLSKILSGTRFPLWKERKLFIRQSAVYFADATYSYNCYHKFQTLFPIVYDFNSKNELELFLTYAIGYALEYDYTQANHESIEYPDYEISYMGNQQILNMFCVILSDYIFFRNGKPCEAFLAPPVMEKSYSEIFSRIVYNPSEKRKRSKYHLFFNMDHFKNADDLTRIDYLEQLIKAHRRFDQIIHPTDGRIGPFFLLIRGKYLLYFTTLIDGIPLMTVIRQRNYQTIFYNSLMKRNYEPISYNAKELLDILEQKPDMRNSLNALNVDCVYNFISIGYLLTRKELDQLDASDDLKDCIYQYFQKILNSDTTFVVTINAMTNFFATGKALVPLLGYVEIPLEERTAYLRRLDSHPSSNTSGKIYILDQNMPNASIICSGDLTIIYLIDEDGNPEKIHIFQTEYMNPSIERILLHESARLLDFTPDLWDSYLKKMSPV</sequence>
<dbReference type="AlphaFoldDB" id="A0A7M2REG2"/>
<organism evidence="1 2">
    <name type="scientific">Blautia liquoris</name>
    <dbReference type="NCBI Taxonomy" id="2779518"/>
    <lineage>
        <taxon>Bacteria</taxon>
        <taxon>Bacillati</taxon>
        <taxon>Bacillota</taxon>
        <taxon>Clostridia</taxon>
        <taxon>Lachnospirales</taxon>
        <taxon>Lachnospiraceae</taxon>
        <taxon>Blautia</taxon>
    </lineage>
</organism>